<dbReference type="Pfam" id="PF06808">
    <property type="entry name" value="DctM"/>
    <property type="match status" value="1"/>
</dbReference>
<dbReference type="AlphaFoldDB" id="A0A1M4VMU5"/>
<evidence type="ECO:0000256" key="5">
    <source>
        <dbReference type="ARBA" id="ARBA00022989"/>
    </source>
</evidence>
<dbReference type="InterPro" id="IPR010656">
    <property type="entry name" value="DctM"/>
</dbReference>
<evidence type="ECO:0000256" key="4">
    <source>
        <dbReference type="ARBA" id="ARBA00022692"/>
    </source>
</evidence>
<feature type="transmembrane region" description="Helical" evidence="7">
    <location>
        <begin position="405"/>
        <end position="426"/>
    </location>
</feature>
<dbReference type="EMBL" id="FQVI01000004">
    <property type="protein sequence ID" value="SHE70319.1"/>
    <property type="molecule type" value="Genomic_DNA"/>
</dbReference>
<feature type="domain" description="TRAP C4-dicarboxylate transport system permease DctM subunit" evidence="8">
    <location>
        <begin position="8"/>
        <end position="420"/>
    </location>
</feature>
<feature type="transmembrane region" description="Helical" evidence="7">
    <location>
        <begin position="138"/>
        <end position="158"/>
    </location>
</feature>
<feature type="transmembrane region" description="Helical" evidence="7">
    <location>
        <begin position="247"/>
        <end position="266"/>
    </location>
</feature>
<name>A0A1M4VMU5_9CLOT</name>
<keyword evidence="3" id="KW-0997">Cell inner membrane</keyword>
<organism evidence="9 10">
    <name type="scientific">Lactonifactor longoviformis DSM 17459</name>
    <dbReference type="NCBI Taxonomy" id="1122155"/>
    <lineage>
        <taxon>Bacteria</taxon>
        <taxon>Bacillati</taxon>
        <taxon>Bacillota</taxon>
        <taxon>Clostridia</taxon>
        <taxon>Eubacteriales</taxon>
        <taxon>Clostridiaceae</taxon>
        <taxon>Lactonifactor</taxon>
    </lineage>
</organism>
<feature type="transmembrane region" description="Helical" evidence="7">
    <location>
        <begin position="224"/>
        <end position="241"/>
    </location>
</feature>
<evidence type="ECO:0000313" key="9">
    <source>
        <dbReference type="EMBL" id="SHE70319.1"/>
    </source>
</evidence>
<accession>A0A1M4VMU5</accession>
<feature type="transmembrane region" description="Helical" evidence="7">
    <location>
        <begin position="91"/>
        <end position="107"/>
    </location>
</feature>
<feature type="transmembrane region" description="Helical" evidence="7">
    <location>
        <begin position="361"/>
        <end position="385"/>
    </location>
</feature>
<evidence type="ECO:0000256" key="7">
    <source>
        <dbReference type="SAM" id="Phobius"/>
    </source>
</evidence>
<keyword evidence="10" id="KW-1185">Reference proteome</keyword>
<dbReference type="PIRSF" id="PIRSF006066">
    <property type="entry name" value="HI0050"/>
    <property type="match status" value="1"/>
</dbReference>
<dbReference type="PANTHER" id="PTHR33362:SF5">
    <property type="entry name" value="C4-DICARBOXYLATE TRAP TRANSPORTER LARGE PERMEASE PROTEIN DCTM"/>
    <property type="match status" value="1"/>
</dbReference>
<evidence type="ECO:0000313" key="10">
    <source>
        <dbReference type="Proteomes" id="UP000184245"/>
    </source>
</evidence>
<feature type="transmembrane region" description="Helical" evidence="7">
    <location>
        <begin position="278"/>
        <end position="299"/>
    </location>
</feature>
<dbReference type="OrthoDB" id="9772674at2"/>
<evidence type="ECO:0000259" key="8">
    <source>
        <dbReference type="Pfam" id="PF06808"/>
    </source>
</evidence>
<dbReference type="PANTHER" id="PTHR33362">
    <property type="entry name" value="SIALIC ACID TRAP TRANSPORTER PERMEASE PROTEIN SIAT-RELATED"/>
    <property type="match status" value="1"/>
</dbReference>
<reference evidence="9 10" key="1">
    <citation type="submission" date="2016-11" db="EMBL/GenBank/DDBJ databases">
        <authorList>
            <person name="Jaros S."/>
            <person name="Januszkiewicz K."/>
            <person name="Wedrychowicz H."/>
        </authorList>
    </citation>
    <scope>NUCLEOTIDE SEQUENCE [LARGE SCALE GENOMIC DNA]</scope>
    <source>
        <strain evidence="9 10">DSM 17459</strain>
    </source>
</reference>
<evidence type="ECO:0000256" key="6">
    <source>
        <dbReference type="ARBA" id="ARBA00023136"/>
    </source>
</evidence>
<dbReference type="InterPro" id="IPR004681">
    <property type="entry name" value="TRAP_DctM"/>
</dbReference>
<dbReference type="GO" id="GO:0005886">
    <property type="term" value="C:plasma membrane"/>
    <property type="evidence" value="ECO:0007669"/>
    <property type="project" value="UniProtKB-SubCell"/>
</dbReference>
<dbReference type="RefSeq" id="WP_072850104.1">
    <property type="nucleotide sequence ID" value="NZ_FQVI01000004.1"/>
</dbReference>
<dbReference type="STRING" id="1122155.SAMN02745158_01309"/>
<feature type="transmembrane region" description="Helical" evidence="7">
    <location>
        <begin position="170"/>
        <end position="188"/>
    </location>
</feature>
<sequence>MAGLVLIGTLFLFILIGFPIAVSIGLSCVLYVLAFHTVPMDFIIQSFLNGTYSFTLLAIPFFVLSGELMINGGISQRLINFCMSLIKNRKGGLGMVTVIACMFFAAISGSGPATVACIGGIMIPQMIRYGYDKEFSTSITAAAGSLGPIIPPSIMFLLYGVVNQVSVSKLFMGGVVPGVLMGIALLFMTKLICGKKNFTPPPEVAEESEKLFNVKISRSFRESFWALLVPVIILGGIYGGIFSPTEAAVVACMYALFVGFFIYKELRIKDLPMIFIRAFRSCSFLIVISFSVAFGKLMAMEGVPTAIADAVLGVSQNKYVVLLLINLLLLGVGMIMDAAPATIILGPLLLGIVQPLGVDPIHFGVIMIMNLSIGMVTPPVGVNLFVGTKISKIPMENTFGYTLKLLAGMIIVLMLVTYIPFFSMALPNLFV</sequence>
<evidence type="ECO:0000256" key="2">
    <source>
        <dbReference type="ARBA" id="ARBA00022475"/>
    </source>
</evidence>
<dbReference type="Proteomes" id="UP000184245">
    <property type="component" value="Unassembled WGS sequence"/>
</dbReference>
<comment type="subcellular location">
    <subcellularLocation>
        <location evidence="1">Cell inner membrane</location>
        <topology evidence="1">Multi-pass membrane protein</topology>
    </subcellularLocation>
</comment>
<dbReference type="GO" id="GO:0022857">
    <property type="term" value="F:transmembrane transporter activity"/>
    <property type="evidence" value="ECO:0007669"/>
    <property type="project" value="TreeGrafter"/>
</dbReference>
<keyword evidence="5 7" id="KW-1133">Transmembrane helix</keyword>
<dbReference type="NCBIfam" id="TIGR00786">
    <property type="entry name" value="dctM"/>
    <property type="match status" value="1"/>
</dbReference>
<gene>
    <name evidence="9" type="ORF">SAMN02745158_01309</name>
</gene>
<protein>
    <submittedName>
        <fullName evidence="9">C4-dicarboxylate transporter, DctM subunit</fullName>
    </submittedName>
</protein>
<keyword evidence="2" id="KW-1003">Cell membrane</keyword>
<feature type="transmembrane region" description="Helical" evidence="7">
    <location>
        <begin position="319"/>
        <end position="349"/>
    </location>
</feature>
<keyword evidence="4 7" id="KW-0812">Transmembrane</keyword>
<proteinExistence type="predicted"/>
<keyword evidence="6 7" id="KW-0472">Membrane</keyword>
<evidence type="ECO:0000256" key="1">
    <source>
        <dbReference type="ARBA" id="ARBA00004429"/>
    </source>
</evidence>
<feature type="transmembrane region" description="Helical" evidence="7">
    <location>
        <begin position="50"/>
        <end position="70"/>
    </location>
</feature>
<evidence type="ECO:0000256" key="3">
    <source>
        <dbReference type="ARBA" id="ARBA00022519"/>
    </source>
</evidence>